<protein>
    <submittedName>
        <fullName evidence="3">HAD superfamily hydrolase</fullName>
    </submittedName>
</protein>
<proteinExistence type="inferred from homology"/>
<dbReference type="InterPro" id="IPR023214">
    <property type="entry name" value="HAD_sf"/>
</dbReference>
<keyword evidence="4" id="KW-1185">Reference proteome</keyword>
<dbReference type="InterPro" id="IPR006379">
    <property type="entry name" value="HAD-SF_hydro_IIB"/>
</dbReference>
<dbReference type="GO" id="GO:0000287">
    <property type="term" value="F:magnesium ion binding"/>
    <property type="evidence" value="ECO:0007669"/>
    <property type="project" value="TreeGrafter"/>
</dbReference>
<comment type="similarity">
    <text evidence="2">Belongs to the HAD-like hydrolase superfamily. Cof family.</text>
</comment>
<accession>W5USQ4</accession>
<dbReference type="EMBL" id="CP007154">
    <property type="protein sequence ID" value="AHH45244.1"/>
    <property type="molecule type" value="Genomic_DNA"/>
</dbReference>
<organism evidence="3 4">
    <name type="scientific">Mesomycoplasma bovoculi M165/69</name>
    <dbReference type="NCBI Taxonomy" id="743966"/>
    <lineage>
        <taxon>Bacteria</taxon>
        <taxon>Bacillati</taxon>
        <taxon>Mycoplasmatota</taxon>
        <taxon>Mycoplasmoidales</taxon>
        <taxon>Metamycoplasmataceae</taxon>
        <taxon>Mesomycoplasma</taxon>
    </lineage>
</organism>
<dbReference type="Pfam" id="PF08282">
    <property type="entry name" value="Hydrolase_3"/>
    <property type="match status" value="1"/>
</dbReference>
<name>W5USQ4_9BACT</name>
<keyword evidence="3" id="KW-0378">Hydrolase</keyword>
<dbReference type="PROSITE" id="PS01229">
    <property type="entry name" value="COF_2"/>
    <property type="match status" value="1"/>
</dbReference>
<dbReference type="GO" id="GO:0005829">
    <property type="term" value="C:cytosol"/>
    <property type="evidence" value="ECO:0007669"/>
    <property type="project" value="TreeGrafter"/>
</dbReference>
<dbReference type="eggNOG" id="COG0561">
    <property type="taxonomic scope" value="Bacteria"/>
</dbReference>
<gene>
    <name evidence="3" type="ORF">MYB_01165</name>
</gene>
<evidence type="ECO:0000313" key="4">
    <source>
        <dbReference type="Proteomes" id="UP000019229"/>
    </source>
</evidence>
<dbReference type="PANTHER" id="PTHR10000">
    <property type="entry name" value="PHOSPHOSERINE PHOSPHATASE"/>
    <property type="match status" value="1"/>
</dbReference>
<dbReference type="Gene3D" id="3.30.1240.10">
    <property type="match status" value="1"/>
</dbReference>
<dbReference type="NCBIfam" id="TIGR01484">
    <property type="entry name" value="HAD-SF-IIB"/>
    <property type="match status" value="1"/>
</dbReference>
<dbReference type="KEGG" id="mbc:MYB_01165"/>
<evidence type="ECO:0000256" key="2">
    <source>
        <dbReference type="ARBA" id="ARBA00034778"/>
    </source>
</evidence>
<dbReference type="OrthoDB" id="9781413at2"/>
<dbReference type="PATRIC" id="fig|743966.3.peg.235"/>
<dbReference type="RefSeq" id="WP_084626637.1">
    <property type="nucleotide sequence ID" value="NZ_CP007154.1"/>
</dbReference>
<sequence length="308" mass="34597">MTNVSAKVKKNTYLFLLDLDGTVLSDSATGEIHPDTLKEIKKARSEGHIVCILTGRPWRSTKAIYEKLELDTIVANLNGAHIHNPSDYSFVPEISYLNLNDVLYILGDKKIKSEISNIALEGPGWAKLKKADEQLERVFGFIHIPDLKYGINLNKIPLRPTCLIMDTKPTTNVSEFKSYLERKYGDLGEFSAWSKGEGYTYVFDMTAIGVSKSKAVSMIARYYKIDLDNIVSIGDSYNDLAMFQVATISVAMENSTNDIKKEATVALKKSNKEGGVGYYIKKFLKNPEKEIERSKNIKKLRSAVTFEL</sequence>
<dbReference type="GO" id="GO:0016791">
    <property type="term" value="F:phosphatase activity"/>
    <property type="evidence" value="ECO:0007669"/>
    <property type="project" value="UniProtKB-ARBA"/>
</dbReference>
<dbReference type="InterPro" id="IPR036412">
    <property type="entry name" value="HAD-like_sf"/>
</dbReference>
<evidence type="ECO:0000313" key="3">
    <source>
        <dbReference type="EMBL" id="AHH45244.1"/>
    </source>
</evidence>
<dbReference type="Proteomes" id="UP000019229">
    <property type="component" value="Chromosome"/>
</dbReference>
<comment type="cofactor">
    <cofactor evidence="1">
        <name>Mg(2+)</name>
        <dbReference type="ChEBI" id="CHEBI:18420"/>
    </cofactor>
</comment>
<dbReference type="SUPFAM" id="SSF56784">
    <property type="entry name" value="HAD-like"/>
    <property type="match status" value="1"/>
</dbReference>
<evidence type="ECO:0000256" key="1">
    <source>
        <dbReference type="ARBA" id="ARBA00001946"/>
    </source>
</evidence>
<reference evidence="3 4" key="1">
    <citation type="journal article" date="2014" name="Genome Announc.">
        <title>Complete Genome Sequence of Mycoplasma bovoculi Strain M165/69T (ATCC 29104).</title>
        <authorList>
            <person name="Calcutt M.J."/>
            <person name="Foecking M.F."/>
        </authorList>
    </citation>
    <scope>NUCLEOTIDE SEQUENCE [LARGE SCALE GENOMIC DNA]</scope>
    <source>
        <strain evidence="3">M165/69</strain>
    </source>
</reference>
<dbReference type="InterPro" id="IPR000150">
    <property type="entry name" value="Cof"/>
</dbReference>
<dbReference type="PANTHER" id="PTHR10000:SF8">
    <property type="entry name" value="HAD SUPERFAMILY HYDROLASE-LIKE, TYPE 3"/>
    <property type="match status" value="1"/>
</dbReference>
<dbReference type="NCBIfam" id="TIGR00099">
    <property type="entry name" value="Cof-subfamily"/>
    <property type="match status" value="1"/>
</dbReference>
<dbReference type="Gene3D" id="3.40.50.1000">
    <property type="entry name" value="HAD superfamily/HAD-like"/>
    <property type="match status" value="1"/>
</dbReference>
<dbReference type="PROSITE" id="PS01228">
    <property type="entry name" value="COF_1"/>
    <property type="match status" value="1"/>
</dbReference>
<dbReference type="AlphaFoldDB" id="W5USQ4"/>
<dbReference type="HOGENOM" id="CLU_044146_1_3_14"/>
<dbReference type="STRING" id="743966.MYB_01165"/>